<dbReference type="PANTHER" id="PTHR34135:SF2">
    <property type="entry name" value="LYSOZYME"/>
    <property type="match status" value="1"/>
</dbReference>
<sequence>MKGIDISNNNDVSNFEEIKNAGYEVVFLKATEGLTYDDTKMRNFYNGAKSAGLKVGFYHFMRNNDAVAEAKHFLNVINGLDSDCIYALDVEADELKESPWGTSDKIVEFCEYLKSQGKEPCVYTYKYFWDGVIKGNARNYPLWIANYSPNSGVSTYAGWQYSENGSLSGISGNVDLDVFTDEILLNKTATNNVSNQSIGDTSIINLQKELNSMINASLVADGISGQATETATKNFQRIMGLSVDGIAGNATWSAIKEIRSYPTDGITYSHYEYATRWIQWRIGTTIDGIFGSGTAQRVKDFQKSINDAHGENIAVDGIVGKETWRCMFKY</sequence>
<dbReference type="PROSITE" id="PS51904">
    <property type="entry name" value="GLYCOSYL_HYDROL_F25_2"/>
    <property type="match status" value="1"/>
</dbReference>
<dbReference type="InterPro" id="IPR018077">
    <property type="entry name" value="Glyco_hydro_fam25_subgr"/>
</dbReference>
<dbReference type="InterPro" id="IPR002477">
    <property type="entry name" value="Peptidoglycan-bd-like"/>
</dbReference>
<dbReference type="SUPFAM" id="SSF47090">
    <property type="entry name" value="PGBD-like"/>
    <property type="match status" value="2"/>
</dbReference>
<keyword evidence="6" id="KW-1185">Reference proteome</keyword>
<evidence type="ECO:0000259" key="4">
    <source>
        <dbReference type="Pfam" id="PF01471"/>
    </source>
</evidence>
<dbReference type="EMBL" id="JBJIAA010000009">
    <property type="protein sequence ID" value="MFL0251237.1"/>
    <property type="molecule type" value="Genomic_DNA"/>
</dbReference>
<dbReference type="Proteomes" id="UP001623592">
    <property type="component" value="Unassembled WGS sequence"/>
</dbReference>
<evidence type="ECO:0000256" key="2">
    <source>
        <dbReference type="ARBA" id="ARBA00022801"/>
    </source>
</evidence>
<keyword evidence="3" id="KW-0326">Glycosidase</keyword>
<dbReference type="Pfam" id="PF01183">
    <property type="entry name" value="Glyco_hydro_25"/>
    <property type="match status" value="1"/>
</dbReference>
<dbReference type="PANTHER" id="PTHR34135">
    <property type="entry name" value="LYSOZYME"/>
    <property type="match status" value="1"/>
</dbReference>
<dbReference type="SMART" id="SM00641">
    <property type="entry name" value="Glyco_25"/>
    <property type="match status" value="1"/>
</dbReference>
<evidence type="ECO:0000313" key="6">
    <source>
        <dbReference type="Proteomes" id="UP001623592"/>
    </source>
</evidence>
<reference evidence="5 6" key="1">
    <citation type="submission" date="2024-11" db="EMBL/GenBank/DDBJ databases">
        <authorList>
            <person name="Heng Y.C."/>
            <person name="Lim A.C.H."/>
            <person name="Lee J.K.Y."/>
            <person name="Kittelmann S."/>
        </authorList>
    </citation>
    <scope>NUCLEOTIDE SEQUENCE [LARGE SCALE GENOMIC DNA]</scope>
    <source>
        <strain evidence="5 6">WILCCON 0114</strain>
    </source>
</reference>
<name>A0ABW8TG47_9CLOT</name>
<dbReference type="SUPFAM" id="SSF51445">
    <property type="entry name" value="(Trans)glycosidases"/>
    <property type="match status" value="1"/>
</dbReference>
<accession>A0ABW8TG47</accession>
<evidence type="ECO:0000256" key="1">
    <source>
        <dbReference type="ARBA" id="ARBA00010646"/>
    </source>
</evidence>
<evidence type="ECO:0000313" key="5">
    <source>
        <dbReference type="EMBL" id="MFL0251237.1"/>
    </source>
</evidence>
<evidence type="ECO:0000256" key="3">
    <source>
        <dbReference type="ARBA" id="ARBA00023295"/>
    </source>
</evidence>
<dbReference type="InterPro" id="IPR002053">
    <property type="entry name" value="Glyco_hydro_25"/>
</dbReference>
<protein>
    <submittedName>
        <fullName evidence="5">GH25 family lysozyme</fullName>
    </submittedName>
</protein>
<dbReference type="InterPro" id="IPR036366">
    <property type="entry name" value="PGBDSf"/>
</dbReference>
<keyword evidence="2" id="KW-0378">Hydrolase</keyword>
<dbReference type="RefSeq" id="WP_406787890.1">
    <property type="nucleotide sequence ID" value="NZ_JBJIAA010000009.1"/>
</dbReference>
<comment type="caution">
    <text evidence="5">The sequence shown here is derived from an EMBL/GenBank/DDBJ whole genome shotgun (WGS) entry which is preliminary data.</text>
</comment>
<proteinExistence type="inferred from homology"/>
<dbReference type="Gene3D" id="3.20.20.80">
    <property type="entry name" value="Glycosidases"/>
    <property type="match status" value="1"/>
</dbReference>
<feature type="domain" description="Peptidoglycan binding-like" evidence="4">
    <location>
        <begin position="202"/>
        <end position="255"/>
    </location>
</feature>
<dbReference type="Gene3D" id="1.10.101.10">
    <property type="entry name" value="PGBD-like superfamily/PGBD"/>
    <property type="match status" value="2"/>
</dbReference>
<feature type="domain" description="Peptidoglycan binding-like" evidence="4">
    <location>
        <begin position="285"/>
        <end position="327"/>
    </location>
</feature>
<dbReference type="Pfam" id="PF01471">
    <property type="entry name" value="PG_binding_1"/>
    <property type="match status" value="2"/>
</dbReference>
<dbReference type="InterPro" id="IPR017853">
    <property type="entry name" value="GH"/>
</dbReference>
<organism evidence="5 6">
    <name type="scientific">Clostridium neuense</name>
    <dbReference type="NCBI Taxonomy" id="1728934"/>
    <lineage>
        <taxon>Bacteria</taxon>
        <taxon>Bacillati</taxon>
        <taxon>Bacillota</taxon>
        <taxon>Clostridia</taxon>
        <taxon>Eubacteriales</taxon>
        <taxon>Clostridiaceae</taxon>
        <taxon>Clostridium</taxon>
    </lineage>
</organism>
<gene>
    <name evidence="5" type="ORF">ACJDT4_12445</name>
</gene>
<dbReference type="InterPro" id="IPR036365">
    <property type="entry name" value="PGBD-like_sf"/>
</dbReference>
<comment type="similarity">
    <text evidence="1">Belongs to the glycosyl hydrolase 25 family.</text>
</comment>